<protein>
    <submittedName>
        <fullName evidence="1">Uncharacterized protein</fullName>
    </submittedName>
</protein>
<evidence type="ECO:0000313" key="2">
    <source>
        <dbReference type="Proteomes" id="UP001331515"/>
    </source>
</evidence>
<reference evidence="1 2" key="1">
    <citation type="journal article" date="2023" name="Mol. Biol. Evol.">
        <title>Genomics of Secondarily Temperate Adaptation in the Only Non-Antarctic Icefish.</title>
        <authorList>
            <person name="Rivera-Colon A.G."/>
            <person name="Rayamajhi N."/>
            <person name="Minhas B.F."/>
            <person name="Madrigal G."/>
            <person name="Bilyk K.T."/>
            <person name="Yoon V."/>
            <person name="Hune M."/>
            <person name="Gregory S."/>
            <person name="Cheng C.H.C."/>
            <person name="Catchen J.M."/>
        </authorList>
    </citation>
    <scope>NUCLEOTIDE SEQUENCE [LARGE SCALE GENOMIC DNA]</scope>
    <source>
        <tissue evidence="1">White muscle</tissue>
    </source>
</reference>
<accession>A0AAN8HZS1</accession>
<comment type="caution">
    <text evidence="1">The sequence shown here is derived from an EMBL/GenBank/DDBJ whole genome shotgun (WGS) entry which is preliminary data.</text>
</comment>
<sequence length="107" mass="11883">MRTLTPAEREQCNLIAINRMLKRSHGPAVYLHSSTEPHEGRGAGWAQFGGDFGDKSSPVDIQKHASGFLTAFSGTLGRRHVEVAGRDRRAERAGRQALIIPHRRKLK</sequence>
<evidence type="ECO:0000313" key="1">
    <source>
        <dbReference type="EMBL" id="KAK5935194.1"/>
    </source>
</evidence>
<dbReference type="Proteomes" id="UP001331515">
    <property type="component" value="Unassembled WGS sequence"/>
</dbReference>
<organism evidence="1 2">
    <name type="scientific">Champsocephalus gunnari</name>
    <name type="common">Mackerel icefish</name>
    <dbReference type="NCBI Taxonomy" id="52237"/>
    <lineage>
        <taxon>Eukaryota</taxon>
        <taxon>Metazoa</taxon>
        <taxon>Chordata</taxon>
        <taxon>Craniata</taxon>
        <taxon>Vertebrata</taxon>
        <taxon>Euteleostomi</taxon>
        <taxon>Actinopterygii</taxon>
        <taxon>Neopterygii</taxon>
        <taxon>Teleostei</taxon>
        <taxon>Neoteleostei</taxon>
        <taxon>Acanthomorphata</taxon>
        <taxon>Eupercaria</taxon>
        <taxon>Perciformes</taxon>
        <taxon>Notothenioidei</taxon>
        <taxon>Channichthyidae</taxon>
        <taxon>Champsocephalus</taxon>
    </lineage>
</organism>
<dbReference type="EMBL" id="JAURVH010001513">
    <property type="protein sequence ID" value="KAK5935194.1"/>
    <property type="molecule type" value="Genomic_DNA"/>
</dbReference>
<dbReference type="AlphaFoldDB" id="A0AAN8HZS1"/>
<name>A0AAN8HZS1_CHAGU</name>
<gene>
    <name evidence="1" type="ORF">CgunFtcFv8_020577</name>
</gene>
<proteinExistence type="predicted"/>
<keyword evidence="2" id="KW-1185">Reference proteome</keyword>